<dbReference type="AlphaFoldDB" id="A0A811UUV8"/>
<feature type="non-terminal residue" evidence="1">
    <location>
        <position position="55"/>
    </location>
</feature>
<sequence length="55" mass="6104">STATPKSPNEQTDFNLMQNKVTVCMTPEAVIDLRITQNTSIRSHGIFLSSNFATF</sequence>
<protein>
    <submittedName>
        <fullName evidence="1">(Mediterranean fruit fly) hypothetical protein</fullName>
    </submittedName>
</protein>
<accession>A0A811UUV8</accession>
<evidence type="ECO:0000313" key="1">
    <source>
        <dbReference type="EMBL" id="CAD7002979.1"/>
    </source>
</evidence>
<proteinExistence type="predicted"/>
<dbReference type="Proteomes" id="UP000606786">
    <property type="component" value="Unassembled WGS sequence"/>
</dbReference>
<name>A0A811UUV8_CERCA</name>
<keyword evidence="2" id="KW-1185">Reference proteome</keyword>
<feature type="non-terminal residue" evidence="1">
    <location>
        <position position="1"/>
    </location>
</feature>
<comment type="caution">
    <text evidence="1">The sequence shown here is derived from an EMBL/GenBank/DDBJ whole genome shotgun (WGS) entry which is preliminary data.</text>
</comment>
<organism evidence="1 2">
    <name type="scientific">Ceratitis capitata</name>
    <name type="common">Mediterranean fruit fly</name>
    <name type="synonym">Tephritis capitata</name>
    <dbReference type="NCBI Taxonomy" id="7213"/>
    <lineage>
        <taxon>Eukaryota</taxon>
        <taxon>Metazoa</taxon>
        <taxon>Ecdysozoa</taxon>
        <taxon>Arthropoda</taxon>
        <taxon>Hexapoda</taxon>
        <taxon>Insecta</taxon>
        <taxon>Pterygota</taxon>
        <taxon>Neoptera</taxon>
        <taxon>Endopterygota</taxon>
        <taxon>Diptera</taxon>
        <taxon>Brachycera</taxon>
        <taxon>Muscomorpha</taxon>
        <taxon>Tephritoidea</taxon>
        <taxon>Tephritidae</taxon>
        <taxon>Ceratitis</taxon>
        <taxon>Ceratitis</taxon>
    </lineage>
</organism>
<evidence type="ECO:0000313" key="2">
    <source>
        <dbReference type="Proteomes" id="UP000606786"/>
    </source>
</evidence>
<reference evidence="1" key="1">
    <citation type="submission" date="2020-11" db="EMBL/GenBank/DDBJ databases">
        <authorList>
            <person name="Whitehead M."/>
        </authorList>
    </citation>
    <scope>NUCLEOTIDE SEQUENCE</scope>
    <source>
        <strain evidence="1">EGII</strain>
    </source>
</reference>
<gene>
    <name evidence="1" type="ORF">CCAP1982_LOCUS11442</name>
</gene>
<dbReference type="EMBL" id="CAJHJT010000034">
    <property type="protein sequence ID" value="CAD7002979.1"/>
    <property type="molecule type" value="Genomic_DNA"/>
</dbReference>